<proteinExistence type="predicted"/>
<evidence type="ECO:0000313" key="1">
    <source>
        <dbReference type="EMBL" id="MDA0634090.1"/>
    </source>
</evidence>
<dbReference type="EMBL" id="JAPNNL010000034">
    <property type="protein sequence ID" value="MDA0634090.1"/>
    <property type="molecule type" value="Genomic_DNA"/>
</dbReference>
<organism evidence="1 2">
    <name type="scientific">Nonomuraea corallina</name>
    <dbReference type="NCBI Taxonomy" id="2989783"/>
    <lineage>
        <taxon>Bacteria</taxon>
        <taxon>Bacillati</taxon>
        <taxon>Actinomycetota</taxon>
        <taxon>Actinomycetes</taxon>
        <taxon>Streptosporangiales</taxon>
        <taxon>Streptosporangiaceae</taxon>
        <taxon>Nonomuraea</taxon>
    </lineage>
</organism>
<reference evidence="1" key="1">
    <citation type="submission" date="2022-11" db="EMBL/GenBank/DDBJ databases">
        <title>Nonomuraea corallina sp. nov., a new species of the genus Nonomuraea isolated from sea side sediment in Thai sea.</title>
        <authorList>
            <person name="Ngamcharungchit C."/>
            <person name="Matsumoto A."/>
            <person name="Suriyachadkun C."/>
            <person name="Panbangred W."/>
            <person name="Inahashi Y."/>
            <person name="Intra B."/>
        </authorList>
    </citation>
    <scope>NUCLEOTIDE SEQUENCE</scope>
    <source>
        <strain evidence="1">MCN248</strain>
    </source>
</reference>
<comment type="caution">
    <text evidence="1">The sequence shown here is derived from an EMBL/GenBank/DDBJ whole genome shotgun (WGS) entry which is preliminary data.</text>
</comment>
<dbReference type="Proteomes" id="UP001144036">
    <property type="component" value="Unassembled WGS sequence"/>
</dbReference>
<gene>
    <name evidence="1" type="ORF">OUY22_11745</name>
</gene>
<evidence type="ECO:0008006" key="3">
    <source>
        <dbReference type="Google" id="ProtNLM"/>
    </source>
</evidence>
<dbReference type="RefSeq" id="WP_270154899.1">
    <property type="nucleotide sequence ID" value="NZ_JAPNNL010000034.1"/>
</dbReference>
<name>A0ABT4SAB2_9ACTN</name>
<protein>
    <recommendedName>
        <fullName evidence="3">Molecular chaperone DnaJ</fullName>
    </recommendedName>
</protein>
<sequence length="46" mass="5087">MNRPYCRRCLGFGTITAYRSQPQHTGPTLVIEVSETCPTCRGAGTR</sequence>
<evidence type="ECO:0000313" key="2">
    <source>
        <dbReference type="Proteomes" id="UP001144036"/>
    </source>
</evidence>
<keyword evidence="2" id="KW-1185">Reference proteome</keyword>
<accession>A0ABT4SAB2</accession>